<sequence>MCTSGAILSRPDLGGIRAGDSTRGLLRCSLSPLIAALITAVMTALITAPKTAPVTALSAVRPHDHL</sequence>
<name>A0A8J3XEI3_9ACTN</name>
<keyword evidence="1" id="KW-1133">Transmembrane helix</keyword>
<accession>A0A8J3XEI3</accession>
<reference evidence="2 3" key="1">
    <citation type="submission" date="2021-01" db="EMBL/GenBank/DDBJ databases">
        <title>Whole genome shotgun sequence of Planotetraspora phitsanulokensis NBRC 104273.</title>
        <authorList>
            <person name="Komaki H."/>
            <person name="Tamura T."/>
        </authorList>
    </citation>
    <scope>NUCLEOTIDE SEQUENCE [LARGE SCALE GENOMIC DNA]</scope>
    <source>
        <strain evidence="2 3">NBRC 104273</strain>
    </source>
</reference>
<comment type="caution">
    <text evidence="2">The sequence shown here is derived from an EMBL/GenBank/DDBJ whole genome shotgun (WGS) entry which is preliminary data.</text>
</comment>
<keyword evidence="1" id="KW-0472">Membrane</keyword>
<gene>
    <name evidence="2" type="ORF">Pph01_27920</name>
</gene>
<feature type="transmembrane region" description="Helical" evidence="1">
    <location>
        <begin position="30"/>
        <end position="48"/>
    </location>
</feature>
<evidence type="ECO:0000313" key="3">
    <source>
        <dbReference type="Proteomes" id="UP000622547"/>
    </source>
</evidence>
<dbReference type="AlphaFoldDB" id="A0A8J3XEI3"/>
<evidence type="ECO:0000313" key="2">
    <source>
        <dbReference type="EMBL" id="GII37789.1"/>
    </source>
</evidence>
<dbReference type="Proteomes" id="UP000622547">
    <property type="component" value="Unassembled WGS sequence"/>
</dbReference>
<organism evidence="2 3">
    <name type="scientific">Planotetraspora phitsanulokensis</name>
    <dbReference type="NCBI Taxonomy" id="575192"/>
    <lineage>
        <taxon>Bacteria</taxon>
        <taxon>Bacillati</taxon>
        <taxon>Actinomycetota</taxon>
        <taxon>Actinomycetes</taxon>
        <taxon>Streptosporangiales</taxon>
        <taxon>Streptosporangiaceae</taxon>
        <taxon>Planotetraspora</taxon>
    </lineage>
</organism>
<evidence type="ECO:0000256" key="1">
    <source>
        <dbReference type="SAM" id="Phobius"/>
    </source>
</evidence>
<protein>
    <submittedName>
        <fullName evidence="2">Uncharacterized protein</fullName>
    </submittedName>
</protein>
<proteinExistence type="predicted"/>
<keyword evidence="3" id="KW-1185">Reference proteome</keyword>
<keyword evidence="1" id="KW-0812">Transmembrane</keyword>
<dbReference type="EMBL" id="BOOP01000009">
    <property type="protein sequence ID" value="GII37789.1"/>
    <property type="molecule type" value="Genomic_DNA"/>
</dbReference>